<dbReference type="Proteomes" id="UP000232688">
    <property type="component" value="Unassembled WGS sequence"/>
</dbReference>
<sequence>MNNLLFNSNDLKLFFEECVNNGSELKLLEIFGKLGRIEISQAYYDVAREFGVQLIKRKSMDFFM</sequence>
<organism evidence="2 3">
    <name type="scientific">Rhizophagus irregularis</name>
    <dbReference type="NCBI Taxonomy" id="588596"/>
    <lineage>
        <taxon>Eukaryota</taxon>
        <taxon>Fungi</taxon>
        <taxon>Fungi incertae sedis</taxon>
        <taxon>Mucoromycota</taxon>
        <taxon>Glomeromycotina</taxon>
        <taxon>Glomeromycetes</taxon>
        <taxon>Glomerales</taxon>
        <taxon>Glomeraceae</taxon>
        <taxon>Rhizophagus</taxon>
    </lineage>
</organism>
<dbReference type="EMBL" id="LLXH01000842">
    <property type="protein sequence ID" value="PKC62562.1"/>
    <property type="molecule type" value="Genomic_DNA"/>
</dbReference>
<dbReference type="VEuPathDB" id="FungiDB:FUN_022553"/>
<accession>A0A2I1EB87</accession>
<evidence type="ECO:0000313" key="4">
    <source>
        <dbReference type="Proteomes" id="UP000232722"/>
    </source>
</evidence>
<evidence type="ECO:0000313" key="2">
    <source>
        <dbReference type="EMBL" id="PKC62562.1"/>
    </source>
</evidence>
<reference evidence="1 4" key="2">
    <citation type="submission" date="2017-09" db="EMBL/GenBank/DDBJ databases">
        <title>Extensive intraspecific genome diversity in a model arbuscular mycorrhizal fungus.</title>
        <authorList>
            <person name="Chen E.C."/>
            <person name="Morin E."/>
            <person name="Beaudet D."/>
            <person name="Noel J."/>
            <person name="Ndikumana S."/>
            <person name="Charron P."/>
            <person name="St-Onge C."/>
            <person name="Giorgi J."/>
            <person name="Grigoriev I.V."/>
            <person name="Roux C."/>
            <person name="Martin F.M."/>
            <person name="Corradi N."/>
        </authorList>
    </citation>
    <scope>NUCLEOTIDE SEQUENCE [LARGE SCALE GENOMIC DNA]</scope>
    <source>
        <strain evidence="1 4">A5</strain>
    </source>
</reference>
<dbReference type="EMBL" id="LLXJ01000181">
    <property type="protein sequence ID" value="PKC13590.1"/>
    <property type="molecule type" value="Genomic_DNA"/>
</dbReference>
<comment type="caution">
    <text evidence="2">The sequence shown here is derived from an EMBL/GenBank/DDBJ whole genome shotgun (WGS) entry which is preliminary data.</text>
</comment>
<reference evidence="2 3" key="3">
    <citation type="submission" date="2017-10" db="EMBL/GenBank/DDBJ databases">
        <title>Extensive intraspecific genome diversity in a model arbuscular mycorrhizal fungus.</title>
        <authorList>
            <person name="Chen E.C.H."/>
            <person name="Morin E."/>
            <person name="Baudet D."/>
            <person name="Noel J."/>
            <person name="Ndikumana S."/>
            <person name="Charron P."/>
            <person name="St-Onge C."/>
            <person name="Giorgi J."/>
            <person name="Grigoriev I.V."/>
            <person name="Roux C."/>
            <person name="Martin F.M."/>
            <person name="Corradi N."/>
        </authorList>
    </citation>
    <scope>NUCLEOTIDE SEQUENCE [LARGE SCALE GENOMIC DNA]</scope>
    <source>
        <strain evidence="2 3">A1</strain>
    </source>
</reference>
<gene>
    <name evidence="2" type="ORF">RhiirA1_423657</name>
    <name evidence="1" type="ORF">RhiirA5_351411</name>
</gene>
<dbReference type="VEuPathDB" id="FungiDB:RhiirA1_423657"/>
<reference evidence="1 4" key="1">
    <citation type="submission" date="2016-04" db="EMBL/GenBank/DDBJ databases">
        <title>Genome analyses suggest a sexual origin of heterokaryosis in a supposedly ancient asexual fungus.</title>
        <authorList>
            <person name="Ropars J."/>
            <person name="Sedzielewska K."/>
            <person name="Noel J."/>
            <person name="Charron P."/>
            <person name="Farinelli L."/>
            <person name="Marton T."/>
            <person name="Kruger M."/>
            <person name="Pelin A."/>
            <person name="Brachmann A."/>
            <person name="Corradi N."/>
        </authorList>
    </citation>
    <scope>NUCLEOTIDE SEQUENCE [LARGE SCALE GENOMIC DNA]</scope>
    <source>
        <strain evidence="1 4">A5</strain>
    </source>
</reference>
<evidence type="ECO:0000313" key="1">
    <source>
        <dbReference type="EMBL" id="PKC13590.1"/>
    </source>
</evidence>
<protein>
    <submittedName>
        <fullName evidence="2">Uncharacterized protein</fullName>
    </submittedName>
</protein>
<evidence type="ECO:0000313" key="3">
    <source>
        <dbReference type="Proteomes" id="UP000232688"/>
    </source>
</evidence>
<name>A0A2I1EB87_9GLOM</name>
<dbReference type="VEuPathDB" id="FungiDB:RhiirFUN_025507"/>
<reference evidence="2 3" key="4">
    <citation type="submission" date="2017-10" db="EMBL/GenBank/DDBJ databases">
        <title>Genome analyses suggest a sexual origin of heterokaryosis in a supposedly ancient asexual fungus.</title>
        <authorList>
            <person name="Corradi N."/>
            <person name="Sedzielewska K."/>
            <person name="Noel J."/>
            <person name="Charron P."/>
            <person name="Farinelli L."/>
            <person name="Marton T."/>
            <person name="Kruger M."/>
            <person name="Pelin A."/>
            <person name="Brachmann A."/>
            <person name="Corradi N."/>
        </authorList>
    </citation>
    <scope>NUCLEOTIDE SEQUENCE [LARGE SCALE GENOMIC DNA]</scope>
    <source>
        <strain evidence="2 3">A1</strain>
    </source>
</reference>
<dbReference type="AlphaFoldDB" id="A0A2I1EB87"/>
<proteinExistence type="predicted"/>
<dbReference type="Proteomes" id="UP000232722">
    <property type="component" value="Unassembled WGS sequence"/>
</dbReference>